<comment type="function">
    <text evidence="5">May play a role in ribosome biogenesis.</text>
</comment>
<keyword evidence="3 5" id="KW-0690">Ribosome biogenesis</keyword>
<reference evidence="7" key="1">
    <citation type="submission" date="2020-03" db="EMBL/GenBank/DDBJ databases">
        <title>Draft Genome Sequence of Cylindrodendrum hubeiense.</title>
        <authorList>
            <person name="Buettner E."/>
            <person name="Kellner H."/>
        </authorList>
    </citation>
    <scope>NUCLEOTIDE SEQUENCE</scope>
    <source>
        <strain evidence="7">IHI 201604</strain>
    </source>
</reference>
<dbReference type="Proteomes" id="UP000722485">
    <property type="component" value="Unassembled WGS sequence"/>
</dbReference>
<feature type="compositionally biased region" description="Basic and acidic residues" evidence="6">
    <location>
        <begin position="280"/>
        <end position="293"/>
    </location>
</feature>
<keyword evidence="8" id="KW-1185">Reference proteome</keyword>
<dbReference type="OrthoDB" id="5072at2759"/>
<feature type="compositionally biased region" description="Basic residues" evidence="6">
    <location>
        <begin position="310"/>
        <end position="319"/>
    </location>
</feature>
<dbReference type="PIRSF" id="PIRSF017302">
    <property type="entry name" value="Gltscr2"/>
    <property type="match status" value="1"/>
</dbReference>
<sequence length="438" mass="50074">MPVIKSKTIGSGEAPSQPNQPSRKGKKAWRKNVDVSEVQHGLVELNEEIIRGGVIKEKASEDLFTVDVKGDSQLAKRSKHVKKTLKADDILAQRSAVPAVSMRKRPSDKTTNGLISAKRQRTGWVSHKELCRLKRVADGQHDNTIDVKDATYDVWDMPAPVQEVDVNDFIPHQEKAKAPKTMKKAPISLLENGKQVAAVQTPSGGYSYNPVFTDYEVRLAEESEKALEVERKRVAAEEADRLKQEAAAKSAAEAEAAEARANMSEWEEDSEWEGFQSGAEDGKLTAKRPERKTQTQRNRIKRRKEEERLAKHKAAVKTQRRQEHRITEIAEEIEERDRNRELILAVESDEEIATDLKEHKLRRKQLGKYKLPEGDLELVLPDELQESLRLLKPEGNLLRDRYRSMLVRGKVESRRHLPFHKLSARKYTEKWTYKDFTI</sequence>
<comment type="caution">
    <text evidence="7">The sequence shown here is derived from an EMBL/GenBank/DDBJ whole genome shotgun (WGS) entry which is preliminary data.</text>
</comment>
<dbReference type="AlphaFoldDB" id="A0A9P5L9X2"/>
<dbReference type="InterPro" id="IPR011687">
    <property type="entry name" value="Nop53/GLTSCR2"/>
</dbReference>
<evidence type="ECO:0000256" key="4">
    <source>
        <dbReference type="ARBA" id="ARBA00023242"/>
    </source>
</evidence>
<dbReference type="GO" id="GO:0005730">
    <property type="term" value="C:nucleolus"/>
    <property type="evidence" value="ECO:0007669"/>
    <property type="project" value="UniProtKB-SubCell"/>
</dbReference>
<organism evidence="7 8">
    <name type="scientific">Cylindrodendrum hubeiense</name>
    <dbReference type="NCBI Taxonomy" id="595255"/>
    <lineage>
        <taxon>Eukaryota</taxon>
        <taxon>Fungi</taxon>
        <taxon>Dikarya</taxon>
        <taxon>Ascomycota</taxon>
        <taxon>Pezizomycotina</taxon>
        <taxon>Sordariomycetes</taxon>
        <taxon>Hypocreomycetidae</taxon>
        <taxon>Hypocreales</taxon>
        <taxon>Nectriaceae</taxon>
        <taxon>Cylindrodendrum</taxon>
    </lineage>
</organism>
<evidence type="ECO:0000256" key="1">
    <source>
        <dbReference type="ARBA" id="ARBA00008838"/>
    </source>
</evidence>
<keyword evidence="4 5" id="KW-0539">Nucleus</keyword>
<accession>A0A9P5L9X2</accession>
<evidence type="ECO:0000313" key="7">
    <source>
        <dbReference type="EMBL" id="KAF7547851.1"/>
    </source>
</evidence>
<feature type="region of interest" description="Disordered" evidence="6">
    <location>
        <begin position="1"/>
        <end position="32"/>
    </location>
</feature>
<comment type="similarity">
    <text evidence="1 5">Belongs to the NOP53 family.</text>
</comment>
<dbReference type="PANTHER" id="PTHR14211:SF7">
    <property type="entry name" value="RIBOSOME BIOGENESIS PROTEIN NOP53"/>
    <property type="match status" value="1"/>
</dbReference>
<evidence type="ECO:0000313" key="8">
    <source>
        <dbReference type="Proteomes" id="UP000722485"/>
    </source>
</evidence>
<protein>
    <recommendedName>
        <fullName evidence="2 5">Ribosome biogenesis protein NOP53</fullName>
    </recommendedName>
</protein>
<name>A0A9P5L9X2_9HYPO</name>
<evidence type="ECO:0000256" key="6">
    <source>
        <dbReference type="SAM" id="MobiDB-lite"/>
    </source>
</evidence>
<dbReference type="GO" id="GO:0000027">
    <property type="term" value="P:ribosomal large subunit assembly"/>
    <property type="evidence" value="ECO:0007669"/>
    <property type="project" value="UniProtKB-UniRule"/>
</dbReference>
<dbReference type="GO" id="GO:0006364">
    <property type="term" value="P:rRNA processing"/>
    <property type="evidence" value="ECO:0007669"/>
    <property type="project" value="TreeGrafter"/>
</dbReference>
<feature type="region of interest" description="Disordered" evidence="6">
    <location>
        <begin position="245"/>
        <end position="322"/>
    </location>
</feature>
<dbReference type="GO" id="GO:0005654">
    <property type="term" value="C:nucleoplasm"/>
    <property type="evidence" value="ECO:0007669"/>
    <property type="project" value="UniProtKB-SubCell"/>
</dbReference>
<dbReference type="PANTHER" id="PTHR14211">
    <property type="entry name" value="GLIOMA SUPPRESSOR CANDIDATE REGION GENE 2"/>
    <property type="match status" value="1"/>
</dbReference>
<evidence type="ECO:0000256" key="3">
    <source>
        <dbReference type="ARBA" id="ARBA00022517"/>
    </source>
</evidence>
<proteinExistence type="inferred from homology"/>
<dbReference type="EMBL" id="JAANBB010000165">
    <property type="protein sequence ID" value="KAF7547851.1"/>
    <property type="molecule type" value="Genomic_DNA"/>
</dbReference>
<evidence type="ECO:0000256" key="2">
    <source>
        <dbReference type="ARBA" id="ARBA00018339"/>
    </source>
</evidence>
<dbReference type="GO" id="GO:0008097">
    <property type="term" value="F:5S rRNA binding"/>
    <property type="evidence" value="ECO:0007669"/>
    <property type="project" value="TreeGrafter"/>
</dbReference>
<gene>
    <name evidence="7" type="ORF">G7Z17_g7424</name>
</gene>
<comment type="subcellular location">
    <subcellularLocation>
        <location evidence="5">Nucleus</location>
        <location evidence="5">Nucleolus</location>
    </subcellularLocation>
    <subcellularLocation>
        <location evidence="5">Nucleus</location>
        <location evidence="5">Nucleoplasm</location>
    </subcellularLocation>
</comment>
<dbReference type="Pfam" id="PF07767">
    <property type="entry name" value="Nop53"/>
    <property type="match status" value="1"/>
</dbReference>
<evidence type="ECO:0000256" key="5">
    <source>
        <dbReference type="PIRNR" id="PIRNR017302"/>
    </source>
</evidence>